<dbReference type="PANTHER" id="PTHR30572:SF4">
    <property type="entry name" value="ABC TRANSPORTER PERMEASE YTRF"/>
    <property type="match status" value="1"/>
</dbReference>
<comment type="subcellular location">
    <subcellularLocation>
        <location evidence="1">Cell membrane</location>
        <topology evidence="1">Multi-pass membrane protein</topology>
    </subcellularLocation>
</comment>
<keyword evidence="5 7" id="KW-0472">Membrane</keyword>
<feature type="transmembrane region" description="Helical" evidence="7">
    <location>
        <begin position="20"/>
        <end position="43"/>
    </location>
</feature>
<feature type="domain" description="ABC3 transporter permease C-terminal" evidence="8">
    <location>
        <begin position="692"/>
        <end position="807"/>
    </location>
</feature>
<evidence type="ECO:0000313" key="10">
    <source>
        <dbReference type="EMBL" id="GGA50348.1"/>
    </source>
</evidence>
<evidence type="ECO:0008006" key="12">
    <source>
        <dbReference type="Google" id="ProtNLM"/>
    </source>
</evidence>
<evidence type="ECO:0000256" key="4">
    <source>
        <dbReference type="ARBA" id="ARBA00022989"/>
    </source>
</evidence>
<organism evidence="10 11">
    <name type="scientific">Dyella nitratireducens</name>
    <dbReference type="NCBI Taxonomy" id="1849580"/>
    <lineage>
        <taxon>Bacteria</taxon>
        <taxon>Pseudomonadati</taxon>
        <taxon>Pseudomonadota</taxon>
        <taxon>Gammaproteobacteria</taxon>
        <taxon>Lysobacterales</taxon>
        <taxon>Rhodanobacteraceae</taxon>
        <taxon>Dyella</taxon>
    </lineage>
</organism>
<dbReference type="Pfam" id="PF02687">
    <property type="entry name" value="FtsX"/>
    <property type="match status" value="2"/>
</dbReference>
<feature type="transmembrane region" description="Helical" evidence="7">
    <location>
        <begin position="325"/>
        <end position="346"/>
    </location>
</feature>
<dbReference type="RefSeq" id="WP_188797960.1">
    <property type="nucleotide sequence ID" value="NZ_BMJA01000006.1"/>
</dbReference>
<evidence type="ECO:0000256" key="2">
    <source>
        <dbReference type="ARBA" id="ARBA00022475"/>
    </source>
</evidence>
<dbReference type="Proteomes" id="UP000620046">
    <property type="component" value="Unassembled WGS sequence"/>
</dbReference>
<evidence type="ECO:0000256" key="7">
    <source>
        <dbReference type="SAM" id="Phobius"/>
    </source>
</evidence>
<sequence>MNVWFAELWRAWRASLRRPVFLLLASGVLALGMGASVAVYVLIDSVLLRPLPYPQASYLVALGRQKDGAAWWASPQQYQHMSGMQGVVSLGLIDGFTRSANIAGDGVPELVPMLHIDHGLLPTLGVNPVLGRNFSIEEDRPNGPKVVLLSHGFWMRRYGGRMDIVGHNLSIEGVTHTIIGVLPTDGSLQQGDILLPFALPEDVSDDGTNYRAIARLAPGVKVAAVSAQLDERMHALYAAEGGWVADYMKTKRFVASDLQVAMRVHAKPVLMMFLASAALVLLIAWGNLANLLLLRGLSRYHDMAVRTALGATWGRRVLPLLAEGSLIGLVGSAAGIVLAIFGLHGLQGLIPADWLVGSRLSIEASTVVITMICGVAAALLATALGVFRSMRLVSMDALREGGRTGVGRHGGWLGRVLVVVQVALAGTLLSGAGLFLHALYDAARTPLGFSSDHVLTFELAPVEGKYPDAASVQTLIQRLEERLRGLPGVEQVAATTALPAGDSEQAFYIGGVHAPGAEPIANTPQLRAVSPDFFAAFSMTARQGRVFQSMDRKGGEQVAIINQALADSLYGGDALGKTLIIDADDVGLPQVSARIVGVLDNISPFGPLGTKEGLFYLPMQQMPDALLALYRTVHPLRFVLRVHGNPGSYSKAVTAAVADVAPDQPIANMRSMQHVVYETTAATRLNLLLIGLFAALALLLAAAGLYAVMSVAVAMRVHEFGVRMALGAAPTHLMYSVLRDGLWQMVVGFAIGVGLAFLLAGVMRAVVVQIHHALFDPPVLATTCAVLLMAGLLACLQPAWRAGRVQPMQALRGD</sequence>
<feature type="domain" description="ABC3 transporter permease C-terminal" evidence="8">
    <location>
        <begin position="277"/>
        <end position="387"/>
    </location>
</feature>
<dbReference type="InterPro" id="IPR050250">
    <property type="entry name" value="Macrolide_Exporter_MacB"/>
</dbReference>
<protein>
    <recommendedName>
        <fullName evidence="12">Permease</fullName>
    </recommendedName>
</protein>
<evidence type="ECO:0000256" key="1">
    <source>
        <dbReference type="ARBA" id="ARBA00004651"/>
    </source>
</evidence>
<feature type="transmembrane region" description="Helical" evidence="7">
    <location>
        <begin position="779"/>
        <end position="800"/>
    </location>
</feature>
<evidence type="ECO:0000313" key="11">
    <source>
        <dbReference type="Proteomes" id="UP000620046"/>
    </source>
</evidence>
<comment type="caution">
    <text evidence="10">The sequence shown here is derived from an EMBL/GenBank/DDBJ whole genome shotgun (WGS) entry which is preliminary data.</text>
</comment>
<evidence type="ECO:0000259" key="9">
    <source>
        <dbReference type="Pfam" id="PF12704"/>
    </source>
</evidence>
<dbReference type="Pfam" id="PF12704">
    <property type="entry name" value="MacB_PCD"/>
    <property type="match status" value="2"/>
</dbReference>
<keyword evidence="3 7" id="KW-0812">Transmembrane</keyword>
<proteinExistence type="inferred from homology"/>
<dbReference type="EMBL" id="BMJA01000006">
    <property type="protein sequence ID" value="GGA50348.1"/>
    <property type="molecule type" value="Genomic_DNA"/>
</dbReference>
<feature type="domain" description="MacB-like periplasmic core" evidence="9">
    <location>
        <begin position="474"/>
        <end position="626"/>
    </location>
</feature>
<dbReference type="NCBIfam" id="TIGR03434">
    <property type="entry name" value="ADOP"/>
    <property type="match status" value="1"/>
</dbReference>
<dbReference type="InterPro" id="IPR003838">
    <property type="entry name" value="ABC3_permease_C"/>
</dbReference>
<feature type="transmembrane region" description="Helical" evidence="7">
    <location>
        <begin position="744"/>
        <end position="767"/>
    </location>
</feature>
<dbReference type="InterPro" id="IPR017800">
    <property type="entry name" value="ADOP"/>
</dbReference>
<feature type="transmembrane region" description="Helical" evidence="7">
    <location>
        <begin position="416"/>
        <end position="440"/>
    </location>
</feature>
<gene>
    <name evidence="10" type="ORF">GCM10010981_44590</name>
</gene>
<keyword evidence="2" id="KW-1003">Cell membrane</keyword>
<dbReference type="InterPro" id="IPR025857">
    <property type="entry name" value="MacB_PCD"/>
</dbReference>
<evidence type="ECO:0000256" key="6">
    <source>
        <dbReference type="ARBA" id="ARBA00038076"/>
    </source>
</evidence>
<keyword evidence="4 7" id="KW-1133">Transmembrane helix</keyword>
<feature type="transmembrane region" description="Helical" evidence="7">
    <location>
        <begin position="269"/>
        <end position="293"/>
    </location>
</feature>
<feature type="transmembrane region" description="Helical" evidence="7">
    <location>
        <begin position="366"/>
        <end position="387"/>
    </location>
</feature>
<evidence type="ECO:0000259" key="8">
    <source>
        <dbReference type="Pfam" id="PF02687"/>
    </source>
</evidence>
<dbReference type="PANTHER" id="PTHR30572">
    <property type="entry name" value="MEMBRANE COMPONENT OF TRANSPORTER-RELATED"/>
    <property type="match status" value="1"/>
</dbReference>
<evidence type="ECO:0000256" key="5">
    <source>
        <dbReference type="ARBA" id="ARBA00023136"/>
    </source>
</evidence>
<name>A0ABQ1GUP3_9GAMM</name>
<keyword evidence="11" id="KW-1185">Reference proteome</keyword>
<reference evidence="11" key="1">
    <citation type="journal article" date="2019" name="Int. J. Syst. Evol. Microbiol.">
        <title>The Global Catalogue of Microorganisms (GCM) 10K type strain sequencing project: providing services to taxonomists for standard genome sequencing and annotation.</title>
        <authorList>
            <consortium name="The Broad Institute Genomics Platform"/>
            <consortium name="The Broad Institute Genome Sequencing Center for Infectious Disease"/>
            <person name="Wu L."/>
            <person name="Ma J."/>
        </authorList>
    </citation>
    <scope>NUCLEOTIDE SEQUENCE [LARGE SCALE GENOMIC DNA]</scope>
    <source>
        <strain evidence="11">CGMCC 1.15439</strain>
    </source>
</reference>
<feature type="transmembrane region" description="Helical" evidence="7">
    <location>
        <begin position="687"/>
        <end position="708"/>
    </location>
</feature>
<accession>A0ABQ1GUP3</accession>
<feature type="domain" description="MacB-like periplasmic core" evidence="9">
    <location>
        <begin position="24"/>
        <end position="231"/>
    </location>
</feature>
<comment type="similarity">
    <text evidence="6">Belongs to the ABC-4 integral membrane protein family.</text>
</comment>
<evidence type="ECO:0000256" key="3">
    <source>
        <dbReference type="ARBA" id="ARBA00022692"/>
    </source>
</evidence>